<dbReference type="GO" id="GO:0046872">
    <property type="term" value="F:metal ion binding"/>
    <property type="evidence" value="ECO:0007669"/>
    <property type="project" value="UniProtKB-KW"/>
</dbReference>
<organism evidence="7 8">
    <name type="scientific">Paradevosia shaoguanensis</name>
    <dbReference type="NCBI Taxonomy" id="1335043"/>
    <lineage>
        <taxon>Bacteria</taxon>
        <taxon>Pseudomonadati</taxon>
        <taxon>Pseudomonadota</taxon>
        <taxon>Alphaproteobacteria</taxon>
        <taxon>Hyphomicrobiales</taxon>
        <taxon>Devosiaceae</taxon>
        <taxon>Paradevosia</taxon>
    </lineage>
</organism>
<dbReference type="RefSeq" id="WP_182398153.1">
    <property type="nucleotide sequence ID" value="NZ_JAKETQ010000001.1"/>
</dbReference>
<dbReference type="SUPFAM" id="SSF51338">
    <property type="entry name" value="Composite domain of metallo-dependent hydrolases"/>
    <property type="match status" value="1"/>
</dbReference>
<gene>
    <name evidence="7" type="ORF">ML536_03440</name>
</gene>
<dbReference type="InterPro" id="IPR006680">
    <property type="entry name" value="Amidohydro-rel"/>
</dbReference>
<name>A0AA41U9Y8_9HYPH</name>
<keyword evidence="2" id="KW-0479">Metal-binding</keyword>
<keyword evidence="8" id="KW-1185">Reference proteome</keyword>
<keyword evidence="4" id="KW-0862">Zinc</keyword>
<comment type="similarity">
    <text evidence="1">Belongs to the metallo-dependent hydrolases superfamily. ATZ/TRZ family.</text>
</comment>
<reference evidence="7" key="1">
    <citation type="submission" date="2022-03" db="EMBL/GenBank/DDBJ databases">
        <title>The complete genome sequence of a Methyloterrigena soli.</title>
        <authorList>
            <person name="Zi Z."/>
        </authorList>
    </citation>
    <scope>NUCLEOTIDE SEQUENCE</scope>
    <source>
        <strain evidence="7">M48</strain>
    </source>
</reference>
<dbReference type="Pfam" id="PF01979">
    <property type="entry name" value="Amidohydro_1"/>
    <property type="match status" value="1"/>
</dbReference>
<accession>A0AA41U9Y8</accession>
<evidence type="ECO:0000256" key="2">
    <source>
        <dbReference type="ARBA" id="ARBA00022723"/>
    </source>
</evidence>
<evidence type="ECO:0000313" key="8">
    <source>
        <dbReference type="Proteomes" id="UP001156140"/>
    </source>
</evidence>
<dbReference type="InterPro" id="IPR054418">
    <property type="entry name" value="MQNX/HUTI_composite_N"/>
</dbReference>
<evidence type="ECO:0000259" key="5">
    <source>
        <dbReference type="Pfam" id="PF01979"/>
    </source>
</evidence>
<keyword evidence="3" id="KW-0378">Hydrolase</keyword>
<dbReference type="Proteomes" id="UP001156140">
    <property type="component" value="Unassembled WGS sequence"/>
</dbReference>
<dbReference type="PANTHER" id="PTHR43794:SF11">
    <property type="entry name" value="AMIDOHYDROLASE-RELATED DOMAIN-CONTAINING PROTEIN"/>
    <property type="match status" value="1"/>
</dbReference>
<feature type="domain" description="Amidohydrolase-related" evidence="5">
    <location>
        <begin position="58"/>
        <end position="429"/>
    </location>
</feature>
<evidence type="ECO:0000256" key="1">
    <source>
        <dbReference type="ARBA" id="ARBA00006745"/>
    </source>
</evidence>
<dbReference type="Gene3D" id="3.20.20.140">
    <property type="entry name" value="Metal-dependent hydrolases"/>
    <property type="match status" value="1"/>
</dbReference>
<dbReference type="Pfam" id="PF22039">
    <property type="entry name" value="HUTI_composite_bact"/>
    <property type="match status" value="1"/>
</dbReference>
<dbReference type="InterPro" id="IPR050287">
    <property type="entry name" value="MTA/SAH_deaminase"/>
</dbReference>
<dbReference type="AlphaFoldDB" id="A0AA41U9Y8"/>
<evidence type="ECO:0000313" key="7">
    <source>
        <dbReference type="EMBL" id="MCI0125875.1"/>
    </source>
</evidence>
<dbReference type="PANTHER" id="PTHR43794">
    <property type="entry name" value="AMINOHYDROLASE SSNA-RELATED"/>
    <property type="match status" value="1"/>
</dbReference>
<comment type="caution">
    <text evidence="7">The sequence shown here is derived from an EMBL/GenBank/DDBJ whole genome shotgun (WGS) entry which is preliminary data.</text>
</comment>
<proteinExistence type="inferred from homology"/>
<dbReference type="EMBL" id="JALAZD010000001">
    <property type="protein sequence ID" value="MCI0125875.1"/>
    <property type="molecule type" value="Genomic_DNA"/>
</dbReference>
<evidence type="ECO:0000256" key="3">
    <source>
        <dbReference type="ARBA" id="ARBA00022801"/>
    </source>
</evidence>
<dbReference type="InterPro" id="IPR011059">
    <property type="entry name" value="Metal-dep_hydrolase_composite"/>
</dbReference>
<sequence>MSDLLLLHGTVITVDRDRRVIEDGAVAISGDKIVEVGTSADLEPRHVGKKVIDCRGKLVIPGIVDAHGHAGHSLIKTIATDSPSVWMRVVTAAYYHYTTRDFWYADGLVSGIERLRAGVTTGASIIASMPRSDDPMFGINHAKAYTEVGIKEILCVGPAGQPWPHPVTRWETGKPVRHQVSFEQMIEGTEAVIEAVHGSADGRIKVYLTPFTIVPSVDPSNPTTPDKAVNLTADDRMQARRVRETARKWGVRIHSDAFAGQIRMAFQDKENMLLGPDIHLQHCIGISHEEVDILAETGTHMTHSPGGRAPILDMISKGVNVAITSDGTSPRRPFDMFQMARMAQFAQHMLQVDQYLLPPGKLLEMITIDAARALGLDHEIGSLEAGKQADVAILDLRQPHLTPNWMPVHRLMYQAIGSDVETVIVDGKVLMEDRKVLTTNVIDALDFGEREARALVERAGLREHMHDPGWGKLSRTFTEPVVPPAPPAVD</sequence>
<feature type="domain" description="Aminodeoxyfutalosine deaminase/Imidazolonepropionase-like composite" evidence="6">
    <location>
        <begin position="24"/>
        <end position="46"/>
    </location>
</feature>
<dbReference type="GO" id="GO:0016810">
    <property type="term" value="F:hydrolase activity, acting on carbon-nitrogen (but not peptide) bonds"/>
    <property type="evidence" value="ECO:0007669"/>
    <property type="project" value="InterPro"/>
</dbReference>
<dbReference type="Gene3D" id="2.30.40.10">
    <property type="entry name" value="Urease, subunit C, domain 1"/>
    <property type="match status" value="1"/>
</dbReference>
<protein>
    <submittedName>
        <fullName evidence="7">Amidohydrolase family protein</fullName>
    </submittedName>
</protein>
<dbReference type="InterPro" id="IPR032466">
    <property type="entry name" value="Metal_Hydrolase"/>
</dbReference>
<evidence type="ECO:0000259" key="6">
    <source>
        <dbReference type="Pfam" id="PF22039"/>
    </source>
</evidence>
<evidence type="ECO:0000256" key="4">
    <source>
        <dbReference type="ARBA" id="ARBA00022833"/>
    </source>
</evidence>
<dbReference type="SUPFAM" id="SSF51556">
    <property type="entry name" value="Metallo-dependent hydrolases"/>
    <property type="match status" value="1"/>
</dbReference>